<evidence type="ECO:0000256" key="12">
    <source>
        <dbReference type="SAM" id="Coils"/>
    </source>
</evidence>
<evidence type="ECO:0000256" key="7">
    <source>
        <dbReference type="ARBA" id="ARBA00023136"/>
    </source>
</evidence>
<feature type="coiled-coil region" evidence="12">
    <location>
        <begin position="64"/>
        <end position="91"/>
    </location>
</feature>
<organism evidence="15 16">
    <name type="scientific">Halalkalibacter akibai (strain ATCC 43226 / DSM 21942 / CIP 109018 / JCM 9157 / 1139)</name>
    <name type="common">Bacillus akibai</name>
    <dbReference type="NCBI Taxonomy" id="1236973"/>
    <lineage>
        <taxon>Bacteria</taxon>
        <taxon>Bacillati</taxon>
        <taxon>Bacillota</taxon>
        <taxon>Bacilli</taxon>
        <taxon>Bacillales</taxon>
        <taxon>Bacillaceae</taxon>
        <taxon>Halalkalibacter</taxon>
    </lineage>
</organism>
<dbReference type="HAMAP" id="MF_01145">
    <property type="entry name" value="Foldase_PrsA"/>
    <property type="match status" value="1"/>
</dbReference>
<feature type="domain" description="PpiC" evidence="14">
    <location>
        <begin position="156"/>
        <end position="246"/>
    </location>
</feature>
<keyword evidence="4 11" id="KW-1003">Cell membrane</keyword>
<comment type="subcellular location">
    <subcellularLocation>
        <location evidence="2 11">Cell membrane</location>
        <topology evidence="2 11">Lipid-anchor</topology>
    </subcellularLocation>
</comment>
<evidence type="ECO:0000256" key="8">
    <source>
        <dbReference type="ARBA" id="ARBA00023139"/>
    </source>
</evidence>
<comment type="similarity">
    <text evidence="3 11">Belongs to the PrsA family.</text>
</comment>
<evidence type="ECO:0000313" key="15">
    <source>
        <dbReference type="EMBL" id="GAE35672.1"/>
    </source>
</evidence>
<keyword evidence="16" id="KW-1185">Reference proteome</keyword>
<evidence type="ECO:0000256" key="6">
    <source>
        <dbReference type="ARBA" id="ARBA00023110"/>
    </source>
</evidence>
<evidence type="ECO:0000256" key="4">
    <source>
        <dbReference type="ARBA" id="ARBA00022475"/>
    </source>
</evidence>
<evidence type="ECO:0000259" key="14">
    <source>
        <dbReference type="PROSITE" id="PS50198"/>
    </source>
</evidence>
<evidence type="ECO:0000313" key="16">
    <source>
        <dbReference type="Proteomes" id="UP000018896"/>
    </source>
</evidence>
<dbReference type="GO" id="GO:0003755">
    <property type="term" value="F:peptidyl-prolyl cis-trans isomerase activity"/>
    <property type="evidence" value="ECO:0007669"/>
    <property type="project" value="UniProtKB-UniRule"/>
</dbReference>
<dbReference type="PANTHER" id="PTHR47245">
    <property type="entry name" value="PEPTIDYLPROLYL ISOMERASE"/>
    <property type="match status" value="1"/>
</dbReference>
<dbReference type="PROSITE" id="PS50198">
    <property type="entry name" value="PPIC_PPIASE_2"/>
    <property type="match status" value="1"/>
</dbReference>
<proteinExistence type="inferred from homology"/>
<dbReference type="STRING" id="1236973.JCM9157_2789"/>
<dbReference type="EMBL" id="BAUV01000021">
    <property type="protein sequence ID" value="GAE35672.1"/>
    <property type="molecule type" value="Genomic_DNA"/>
</dbReference>
<dbReference type="InterPro" id="IPR050245">
    <property type="entry name" value="PrsA_foldase"/>
</dbReference>
<keyword evidence="9 11" id="KW-0413">Isomerase</keyword>
<evidence type="ECO:0000256" key="11">
    <source>
        <dbReference type="HAMAP-Rule" id="MF_01145"/>
    </source>
</evidence>
<dbReference type="InterPro" id="IPR000297">
    <property type="entry name" value="PPIase_PpiC"/>
</dbReference>
<reference evidence="15 16" key="1">
    <citation type="journal article" date="2014" name="Genome Announc.">
        <title>Draft Genome Sequences of Three Alkaliphilic Bacillus Strains, Bacillus wakoensis JCM 9140T, Bacillus akibai JCM 9157T, and Bacillus hemicellulosilyticus JCM 9152T.</title>
        <authorList>
            <person name="Yuki M."/>
            <person name="Oshima K."/>
            <person name="Suda W."/>
            <person name="Oshida Y."/>
            <person name="Kitamura K."/>
            <person name="Iida T."/>
            <person name="Hattori M."/>
            <person name="Ohkuma M."/>
        </authorList>
    </citation>
    <scope>NUCLEOTIDE SEQUENCE [LARGE SCALE GENOMIC DNA]</scope>
    <source>
        <strain evidence="15 16">JCM 9157</strain>
    </source>
</reference>
<dbReference type="GO" id="GO:0006457">
    <property type="term" value="P:protein folding"/>
    <property type="evidence" value="ECO:0007669"/>
    <property type="project" value="UniProtKB-UniRule"/>
</dbReference>
<dbReference type="AlphaFoldDB" id="W4QUT4"/>
<keyword evidence="12" id="KW-0175">Coiled coil</keyword>
<dbReference type="InterPro" id="IPR027304">
    <property type="entry name" value="Trigger_fact/SurA_dom_sf"/>
</dbReference>
<feature type="signal peptide" evidence="13">
    <location>
        <begin position="1"/>
        <end position="18"/>
    </location>
</feature>
<evidence type="ECO:0000256" key="3">
    <source>
        <dbReference type="ARBA" id="ARBA00006071"/>
    </source>
</evidence>
<keyword evidence="5 11" id="KW-0732">Signal</keyword>
<comment type="function">
    <text evidence="11">Plays a major role in protein secretion by helping the post-translocational extracellular folding of several secreted proteins.</text>
</comment>
<keyword evidence="10 11" id="KW-0449">Lipoprotein</keyword>
<keyword evidence="6 11" id="KW-0697">Rotamase</keyword>
<comment type="caution">
    <text evidence="15">The sequence shown here is derived from an EMBL/GenBank/DDBJ whole genome shotgun (WGS) entry which is preliminary data.</text>
</comment>
<dbReference type="Proteomes" id="UP000018896">
    <property type="component" value="Unassembled WGS sequence"/>
</dbReference>
<evidence type="ECO:0000256" key="5">
    <source>
        <dbReference type="ARBA" id="ARBA00022729"/>
    </source>
</evidence>
<dbReference type="GO" id="GO:0005886">
    <property type="term" value="C:plasma membrane"/>
    <property type="evidence" value="ECO:0007669"/>
    <property type="project" value="UniProtKB-SubCell"/>
</dbReference>
<evidence type="ECO:0000256" key="10">
    <source>
        <dbReference type="ARBA" id="ARBA00023288"/>
    </source>
</evidence>
<evidence type="ECO:0000256" key="13">
    <source>
        <dbReference type="SAM" id="SignalP"/>
    </source>
</evidence>
<dbReference type="PROSITE" id="PS51257">
    <property type="entry name" value="PROKAR_LIPOPROTEIN"/>
    <property type="match status" value="1"/>
</dbReference>
<dbReference type="InterPro" id="IPR046357">
    <property type="entry name" value="PPIase_dom_sf"/>
</dbReference>
<name>W4QUT4_HALA3</name>
<evidence type="ECO:0000256" key="9">
    <source>
        <dbReference type="ARBA" id="ARBA00023235"/>
    </source>
</evidence>
<sequence>MKKMMFATIGLACLTALAACNNDEAATNGSAVAVVDGQEITEAEFVDTLKTRYGDQTLEFMIQEIVLNQVIEDLEITEEELEDELIKLRTEMGVEDNDALIAALQTQFNLPFETMDEFIEEYLRPHVAVQKLATEGVEITEEDKIAFYEENEAQFPEQVRASHILVEDEQTAAEVMEKIEAGEDFAELAIEYSTDPGSGPRGGDLNFFGKGQMVAPFEEAAFSLAIDEISEPVESEFGYHIIKVTDRRDSYEDYADQIEQTLLAQQSKSRDAVMEEIMAQADIKIKDSQFADLFSDQEEE</sequence>
<dbReference type="RefSeq" id="WP_035665175.1">
    <property type="nucleotide sequence ID" value="NZ_BAUV01000021.1"/>
</dbReference>
<evidence type="ECO:0000256" key="2">
    <source>
        <dbReference type="ARBA" id="ARBA00004193"/>
    </source>
</evidence>
<protein>
    <recommendedName>
        <fullName evidence="11">Foldase protein PrsA</fullName>
        <ecNumber evidence="11">5.2.1.8</ecNumber>
    </recommendedName>
</protein>
<dbReference type="Gene3D" id="3.10.50.40">
    <property type="match status" value="1"/>
</dbReference>
<dbReference type="EC" id="5.2.1.8" evidence="11"/>
<dbReference type="Pfam" id="PF13616">
    <property type="entry name" value="Rotamase_3"/>
    <property type="match status" value="1"/>
</dbReference>
<accession>W4QUT4</accession>
<comment type="catalytic activity">
    <reaction evidence="1 11">
        <text>[protein]-peptidylproline (omega=180) = [protein]-peptidylproline (omega=0)</text>
        <dbReference type="Rhea" id="RHEA:16237"/>
        <dbReference type="Rhea" id="RHEA-COMP:10747"/>
        <dbReference type="Rhea" id="RHEA-COMP:10748"/>
        <dbReference type="ChEBI" id="CHEBI:83833"/>
        <dbReference type="ChEBI" id="CHEBI:83834"/>
        <dbReference type="EC" id="5.2.1.8"/>
    </reaction>
</comment>
<feature type="chain" id="PRO_5039417146" description="Foldase protein PrsA" evidence="13">
    <location>
        <begin position="19"/>
        <end position="300"/>
    </location>
</feature>
<keyword evidence="8 11" id="KW-0564">Palmitate</keyword>
<dbReference type="eggNOG" id="COG0760">
    <property type="taxonomic scope" value="Bacteria"/>
</dbReference>
<dbReference type="SUPFAM" id="SSF109998">
    <property type="entry name" value="Triger factor/SurA peptide-binding domain-like"/>
    <property type="match status" value="1"/>
</dbReference>
<dbReference type="InterPro" id="IPR023059">
    <property type="entry name" value="Foldase_PrsA"/>
</dbReference>
<dbReference type="SUPFAM" id="SSF54534">
    <property type="entry name" value="FKBP-like"/>
    <property type="match status" value="1"/>
</dbReference>
<dbReference type="PANTHER" id="PTHR47245:SF1">
    <property type="entry name" value="FOLDASE PROTEIN PRSA"/>
    <property type="match status" value="1"/>
</dbReference>
<dbReference type="OrthoDB" id="14196at2"/>
<keyword evidence="7 11" id="KW-0472">Membrane</keyword>
<gene>
    <name evidence="11" type="primary">prsA</name>
    <name evidence="15" type="ORF">JCM9157_2789</name>
</gene>
<evidence type="ECO:0000256" key="1">
    <source>
        <dbReference type="ARBA" id="ARBA00000971"/>
    </source>
</evidence>